<keyword evidence="13" id="KW-1185">Reference proteome</keyword>
<evidence type="ECO:0000313" key="12">
    <source>
        <dbReference type="EMBL" id="CAG9317846.1"/>
    </source>
</evidence>
<feature type="transmembrane region" description="Helical" evidence="10">
    <location>
        <begin position="88"/>
        <end position="109"/>
    </location>
</feature>
<evidence type="ECO:0000256" key="10">
    <source>
        <dbReference type="RuleBase" id="RU079119"/>
    </source>
</evidence>
<dbReference type="PROSITE" id="PS50216">
    <property type="entry name" value="DHHC"/>
    <property type="match status" value="1"/>
</dbReference>
<organism evidence="12 13">
    <name type="scientific">Blepharisma stoltei</name>
    <dbReference type="NCBI Taxonomy" id="1481888"/>
    <lineage>
        <taxon>Eukaryota</taxon>
        <taxon>Sar</taxon>
        <taxon>Alveolata</taxon>
        <taxon>Ciliophora</taxon>
        <taxon>Postciliodesmatophora</taxon>
        <taxon>Heterotrichea</taxon>
        <taxon>Heterotrichida</taxon>
        <taxon>Blepharismidae</taxon>
        <taxon>Blepharisma</taxon>
    </lineage>
</organism>
<evidence type="ECO:0000256" key="9">
    <source>
        <dbReference type="ARBA" id="ARBA00048048"/>
    </source>
</evidence>
<name>A0AAU9JAV7_9CILI</name>
<reference evidence="12" key="1">
    <citation type="submission" date="2021-09" db="EMBL/GenBank/DDBJ databases">
        <authorList>
            <consortium name="AG Swart"/>
            <person name="Singh M."/>
            <person name="Singh A."/>
            <person name="Seah K."/>
            <person name="Emmerich C."/>
        </authorList>
    </citation>
    <scope>NUCLEOTIDE SEQUENCE</scope>
    <source>
        <strain evidence="12">ATCC30299</strain>
    </source>
</reference>
<dbReference type="InterPro" id="IPR001594">
    <property type="entry name" value="Palmitoyltrfase_DHHC"/>
</dbReference>
<feature type="domain" description="Palmitoyltransferase DHHC" evidence="11">
    <location>
        <begin position="137"/>
        <end position="266"/>
    </location>
</feature>
<comment type="catalytic activity">
    <reaction evidence="9 10">
        <text>L-cysteinyl-[protein] + hexadecanoyl-CoA = S-hexadecanoyl-L-cysteinyl-[protein] + CoA</text>
        <dbReference type="Rhea" id="RHEA:36683"/>
        <dbReference type="Rhea" id="RHEA-COMP:10131"/>
        <dbReference type="Rhea" id="RHEA-COMP:11032"/>
        <dbReference type="ChEBI" id="CHEBI:29950"/>
        <dbReference type="ChEBI" id="CHEBI:57287"/>
        <dbReference type="ChEBI" id="CHEBI:57379"/>
        <dbReference type="ChEBI" id="CHEBI:74151"/>
        <dbReference type="EC" id="2.3.1.225"/>
    </reaction>
</comment>
<feature type="transmembrane region" description="Helical" evidence="10">
    <location>
        <begin position="226"/>
        <end position="253"/>
    </location>
</feature>
<evidence type="ECO:0000259" key="11">
    <source>
        <dbReference type="Pfam" id="PF01529"/>
    </source>
</evidence>
<evidence type="ECO:0000256" key="4">
    <source>
        <dbReference type="ARBA" id="ARBA00022989"/>
    </source>
</evidence>
<protein>
    <recommendedName>
        <fullName evidence="10">Palmitoyltransferase</fullName>
        <ecNumber evidence="10">2.3.1.225</ecNumber>
    </recommendedName>
</protein>
<evidence type="ECO:0000256" key="3">
    <source>
        <dbReference type="ARBA" id="ARBA00022692"/>
    </source>
</evidence>
<dbReference type="GO" id="GO:0019706">
    <property type="term" value="F:protein-cysteine S-palmitoyltransferase activity"/>
    <property type="evidence" value="ECO:0007669"/>
    <property type="project" value="UniProtKB-EC"/>
</dbReference>
<evidence type="ECO:0000256" key="6">
    <source>
        <dbReference type="ARBA" id="ARBA00023139"/>
    </source>
</evidence>
<comment type="domain">
    <text evidence="10">The DHHC domain is required for palmitoyltransferase activity.</text>
</comment>
<dbReference type="InterPro" id="IPR039859">
    <property type="entry name" value="PFA4/ZDH16/20/ERF2-like"/>
</dbReference>
<evidence type="ECO:0000256" key="1">
    <source>
        <dbReference type="ARBA" id="ARBA00004127"/>
    </source>
</evidence>
<dbReference type="Proteomes" id="UP001162131">
    <property type="component" value="Unassembled WGS sequence"/>
</dbReference>
<dbReference type="AlphaFoldDB" id="A0AAU9JAV7"/>
<comment type="similarity">
    <text evidence="10">Belongs to the DHHC palmitoyltransferase family.</text>
</comment>
<feature type="transmembrane region" description="Helical" evidence="10">
    <location>
        <begin position="57"/>
        <end position="82"/>
    </location>
</feature>
<keyword evidence="8 10" id="KW-0012">Acyltransferase</keyword>
<gene>
    <name evidence="12" type="ORF">BSTOLATCC_MIC19086</name>
</gene>
<dbReference type="EC" id="2.3.1.225" evidence="10"/>
<keyword evidence="2 10" id="KW-0808">Transferase</keyword>
<evidence type="ECO:0000256" key="8">
    <source>
        <dbReference type="ARBA" id="ARBA00023315"/>
    </source>
</evidence>
<feature type="transmembrane region" description="Helical" evidence="10">
    <location>
        <begin position="184"/>
        <end position="206"/>
    </location>
</feature>
<keyword evidence="6" id="KW-0564">Palmitate</keyword>
<keyword evidence="4 10" id="KW-1133">Transmembrane helix</keyword>
<dbReference type="EMBL" id="CAJZBQ010000018">
    <property type="protein sequence ID" value="CAG9317846.1"/>
    <property type="molecule type" value="Genomic_DNA"/>
</dbReference>
<keyword evidence="5 10" id="KW-0472">Membrane</keyword>
<evidence type="ECO:0000256" key="7">
    <source>
        <dbReference type="ARBA" id="ARBA00023288"/>
    </source>
</evidence>
<dbReference type="GO" id="GO:0005783">
    <property type="term" value="C:endoplasmic reticulum"/>
    <property type="evidence" value="ECO:0007669"/>
    <property type="project" value="TreeGrafter"/>
</dbReference>
<comment type="subcellular location">
    <subcellularLocation>
        <location evidence="1">Endomembrane system</location>
        <topology evidence="1">Multi-pass membrane protein</topology>
    </subcellularLocation>
</comment>
<accession>A0AAU9JAV7</accession>
<dbReference type="PANTHER" id="PTHR22883:SF43">
    <property type="entry name" value="PALMITOYLTRANSFERASE APP"/>
    <property type="match status" value="1"/>
</dbReference>
<evidence type="ECO:0000256" key="5">
    <source>
        <dbReference type="ARBA" id="ARBA00023136"/>
    </source>
</evidence>
<dbReference type="GO" id="GO:0006612">
    <property type="term" value="P:protein targeting to membrane"/>
    <property type="evidence" value="ECO:0007669"/>
    <property type="project" value="TreeGrafter"/>
</dbReference>
<proteinExistence type="inferred from homology"/>
<comment type="caution">
    <text evidence="12">The sequence shown here is derived from an EMBL/GenBank/DDBJ whole genome shotgun (WGS) entry which is preliminary data.</text>
</comment>
<keyword evidence="3 10" id="KW-0812">Transmembrane</keyword>
<evidence type="ECO:0000256" key="2">
    <source>
        <dbReference type="ARBA" id="ARBA00022679"/>
    </source>
</evidence>
<sequence length="308" mass="35137">MNILVEEIDKPCETINTKTSEFSPTDKPQIRLYQIWPGKNRFFFNGFIMIGPSSDTYICTFTWTFVILLELSFQLFISPYLWLEVTPALPILSGHLFVCSIIFMLLTALTDPGIIPRKHIFELTGTIPEIFSTEGPEKRRFCKTCQIYRPERCSHCKVCDNCIEVFDHHCPFVSACIGKNNYRYFICMVVFLTLLGGVDISGLILFFCRDFQNSHNGRDLIEDESILLSLALVITVPIILLTLLVMLLCIFHVRICMSGETTKENLLKRERGESDNRSVICATPNAWFNGRMIIDADKTGACKTESLV</sequence>
<dbReference type="GO" id="GO:0005794">
    <property type="term" value="C:Golgi apparatus"/>
    <property type="evidence" value="ECO:0007669"/>
    <property type="project" value="TreeGrafter"/>
</dbReference>
<dbReference type="Pfam" id="PF01529">
    <property type="entry name" value="DHHC"/>
    <property type="match status" value="1"/>
</dbReference>
<keyword evidence="7" id="KW-0449">Lipoprotein</keyword>
<dbReference type="PANTHER" id="PTHR22883">
    <property type="entry name" value="ZINC FINGER DHHC DOMAIN CONTAINING PROTEIN"/>
    <property type="match status" value="1"/>
</dbReference>
<evidence type="ECO:0000313" key="13">
    <source>
        <dbReference type="Proteomes" id="UP001162131"/>
    </source>
</evidence>